<evidence type="ECO:0000313" key="1">
    <source>
        <dbReference type="EMBL" id="KRX46082.1"/>
    </source>
</evidence>
<reference evidence="1 2" key="1">
    <citation type="submission" date="2015-01" db="EMBL/GenBank/DDBJ databases">
        <title>Evolution of Trichinella species and genotypes.</title>
        <authorList>
            <person name="Korhonen P.K."/>
            <person name="Edoardo P."/>
            <person name="Giuseppe L.R."/>
            <person name="Gasser R.B."/>
        </authorList>
    </citation>
    <scope>NUCLEOTIDE SEQUENCE [LARGE SCALE GENOMIC DNA]</scope>
    <source>
        <strain evidence="1">ISS417</strain>
    </source>
</reference>
<dbReference type="Proteomes" id="UP000055048">
    <property type="component" value="Unassembled WGS sequence"/>
</dbReference>
<proteinExistence type="predicted"/>
<accession>A0A0V0U4B0</accession>
<dbReference type="AlphaFoldDB" id="A0A0V0U4B0"/>
<organism evidence="1 2">
    <name type="scientific">Trichinella murrelli</name>
    <dbReference type="NCBI Taxonomy" id="144512"/>
    <lineage>
        <taxon>Eukaryota</taxon>
        <taxon>Metazoa</taxon>
        <taxon>Ecdysozoa</taxon>
        <taxon>Nematoda</taxon>
        <taxon>Enoplea</taxon>
        <taxon>Dorylaimia</taxon>
        <taxon>Trichinellida</taxon>
        <taxon>Trichinellidae</taxon>
        <taxon>Trichinella</taxon>
    </lineage>
</organism>
<comment type="caution">
    <text evidence="1">The sequence shown here is derived from an EMBL/GenBank/DDBJ whole genome shotgun (WGS) entry which is preliminary data.</text>
</comment>
<evidence type="ECO:0000313" key="2">
    <source>
        <dbReference type="Proteomes" id="UP000055048"/>
    </source>
</evidence>
<name>A0A0V0U4B0_9BILA</name>
<keyword evidence="2" id="KW-1185">Reference proteome</keyword>
<gene>
    <name evidence="1" type="ORF">T05_14852</name>
</gene>
<dbReference type="EMBL" id="JYDJ01000064">
    <property type="protein sequence ID" value="KRX46082.1"/>
    <property type="molecule type" value="Genomic_DNA"/>
</dbReference>
<sequence>MTNNCITEAWQIFALQRLMLGKSAIIRTSKLEYFNPLHSIRTTLLAKLVVVYFESTRATFR</sequence>
<protein>
    <submittedName>
        <fullName evidence="1">Uncharacterized protein</fullName>
    </submittedName>
</protein>